<dbReference type="AlphaFoldDB" id="A0AAN6N0M8"/>
<feature type="region of interest" description="Disordered" evidence="1">
    <location>
        <begin position="1"/>
        <end position="99"/>
    </location>
</feature>
<evidence type="ECO:0000256" key="1">
    <source>
        <dbReference type="SAM" id="MobiDB-lite"/>
    </source>
</evidence>
<gene>
    <name evidence="2" type="ORF">QBC46DRAFT_418664</name>
</gene>
<keyword evidence="3" id="KW-1185">Reference proteome</keyword>
<name>A0AAN6N0M8_9PEZI</name>
<comment type="caution">
    <text evidence="2">The sequence shown here is derived from an EMBL/GenBank/DDBJ whole genome shotgun (WGS) entry which is preliminary data.</text>
</comment>
<dbReference type="Proteomes" id="UP001303473">
    <property type="component" value="Unassembled WGS sequence"/>
</dbReference>
<proteinExistence type="predicted"/>
<reference evidence="3" key="1">
    <citation type="journal article" date="2023" name="Mol. Phylogenet. Evol.">
        <title>Genome-scale phylogeny and comparative genomics of the fungal order Sordariales.</title>
        <authorList>
            <person name="Hensen N."/>
            <person name="Bonometti L."/>
            <person name="Westerberg I."/>
            <person name="Brannstrom I.O."/>
            <person name="Guillou S."/>
            <person name="Cros-Aarteil S."/>
            <person name="Calhoun S."/>
            <person name="Haridas S."/>
            <person name="Kuo A."/>
            <person name="Mondo S."/>
            <person name="Pangilinan J."/>
            <person name="Riley R."/>
            <person name="LaButti K."/>
            <person name="Andreopoulos B."/>
            <person name="Lipzen A."/>
            <person name="Chen C."/>
            <person name="Yan M."/>
            <person name="Daum C."/>
            <person name="Ng V."/>
            <person name="Clum A."/>
            <person name="Steindorff A."/>
            <person name="Ohm R.A."/>
            <person name="Martin F."/>
            <person name="Silar P."/>
            <person name="Natvig D.O."/>
            <person name="Lalanne C."/>
            <person name="Gautier V."/>
            <person name="Ament-Velasquez S.L."/>
            <person name="Kruys A."/>
            <person name="Hutchinson M.I."/>
            <person name="Powell A.J."/>
            <person name="Barry K."/>
            <person name="Miller A.N."/>
            <person name="Grigoriev I.V."/>
            <person name="Debuchy R."/>
            <person name="Gladieux P."/>
            <person name="Hiltunen Thoren M."/>
            <person name="Johannesson H."/>
        </authorList>
    </citation>
    <scope>NUCLEOTIDE SEQUENCE [LARGE SCALE GENOMIC DNA]</scope>
    <source>
        <strain evidence="3">CBS 340.73</strain>
    </source>
</reference>
<organism evidence="2 3">
    <name type="scientific">Diplogelasinospora grovesii</name>
    <dbReference type="NCBI Taxonomy" id="303347"/>
    <lineage>
        <taxon>Eukaryota</taxon>
        <taxon>Fungi</taxon>
        <taxon>Dikarya</taxon>
        <taxon>Ascomycota</taxon>
        <taxon>Pezizomycotina</taxon>
        <taxon>Sordariomycetes</taxon>
        <taxon>Sordariomycetidae</taxon>
        <taxon>Sordariales</taxon>
        <taxon>Diplogelasinosporaceae</taxon>
        <taxon>Diplogelasinospora</taxon>
    </lineage>
</organism>
<dbReference type="EMBL" id="MU853879">
    <property type="protein sequence ID" value="KAK3936585.1"/>
    <property type="molecule type" value="Genomic_DNA"/>
</dbReference>
<sequence length="223" mass="24792">MSDPNILSPGSDEGSSFLSLLDPITPTPYRAPRPGVDGIDETLDDTQNTDDSLDPQSTDFARLNLGSPLQNTIPSVYETPSQGTPHNTSATTDDTETQDLNERTKTTAITCGEARDIQAYDMGFFAALQIERNRLLQRSEEKHISSPEKRIFRREAQRLTTELENIGRRCAESLARLDIARDEELRLLAELKVLRGVGSTPEERKKAGKIEGAYAWASLDRRS</sequence>
<accession>A0AAN6N0M8</accession>
<protein>
    <submittedName>
        <fullName evidence="2">Uncharacterized protein</fullName>
    </submittedName>
</protein>
<evidence type="ECO:0000313" key="3">
    <source>
        <dbReference type="Proteomes" id="UP001303473"/>
    </source>
</evidence>
<evidence type="ECO:0000313" key="2">
    <source>
        <dbReference type="EMBL" id="KAK3936585.1"/>
    </source>
</evidence>
<feature type="compositionally biased region" description="Acidic residues" evidence="1">
    <location>
        <begin position="38"/>
        <end position="53"/>
    </location>
</feature>
<feature type="compositionally biased region" description="Polar residues" evidence="1">
    <location>
        <begin position="67"/>
        <end position="92"/>
    </location>
</feature>